<dbReference type="InterPro" id="IPR031052">
    <property type="entry name" value="FHY3/FAR1"/>
</dbReference>
<dbReference type="Proteomes" id="UP001604336">
    <property type="component" value="Unassembled WGS sequence"/>
</dbReference>
<proteinExistence type="inferred from homology"/>
<keyword evidence="4" id="KW-1185">Reference proteome</keyword>
<name>A0ABD1SD03_9LAMI</name>
<evidence type="ECO:0000313" key="4">
    <source>
        <dbReference type="Proteomes" id="UP001604336"/>
    </source>
</evidence>
<keyword evidence="1" id="KW-0479">Metal-binding</keyword>
<keyword evidence="1" id="KW-0539">Nucleus</keyword>
<comment type="function">
    <text evidence="1">Putative transcription activator involved in regulating light control of development.</text>
</comment>
<evidence type="ECO:0000256" key="1">
    <source>
        <dbReference type="RuleBase" id="RU367018"/>
    </source>
</evidence>
<dbReference type="GO" id="GO:0005634">
    <property type="term" value="C:nucleus"/>
    <property type="evidence" value="ECO:0007669"/>
    <property type="project" value="UniProtKB-SubCell"/>
</dbReference>
<feature type="region of interest" description="Disordered" evidence="2">
    <location>
        <begin position="92"/>
        <end position="117"/>
    </location>
</feature>
<dbReference type="AlphaFoldDB" id="A0ABD1SD03"/>
<dbReference type="EMBL" id="JBFOLK010000007">
    <property type="protein sequence ID" value="KAL2498636.1"/>
    <property type="molecule type" value="Genomic_DNA"/>
</dbReference>
<comment type="subcellular location">
    <subcellularLocation>
        <location evidence="1">Nucleus</location>
    </subcellularLocation>
</comment>
<keyword evidence="1" id="KW-0863">Zinc-finger</keyword>
<sequence>MVLPFTFHRYCLWHILNKFSEKINVMVHNDEYHMLVNIIKHSESPEFEERWAGLMENRDFADNEWLCSMYAIHSQWVPAYANHIFSAGMSSSQRSNANTETRDEDENIGTQFDGRDDGTFTSQASSHYDVVNWFL</sequence>
<dbReference type="PANTHER" id="PTHR31669">
    <property type="entry name" value="PROTEIN FAR1-RELATED SEQUENCE 10-RELATED"/>
    <property type="match status" value="1"/>
</dbReference>
<dbReference type="GO" id="GO:0006355">
    <property type="term" value="P:regulation of DNA-templated transcription"/>
    <property type="evidence" value="ECO:0007669"/>
    <property type="project" value="UniProtKB-UniRule"/>
</dbReference>
<dbReference type="PANTHER" id="PTHR31669:SF302">
    <property type="entry name" value="PROTEIN FAR1-RELATED SEQUENCE"/>
    <property type="match status" value="1"/>
</dbReference>
<accession>A0ABD1SD03</accession>
<organism evidence="3 4">
    <name type="scientific">Abeliophyllum distichum</name>
    <dbReference type="NCBI Taxonomy" id="126358"/>
    <lineage>
        <taxon>Eukaryota</taxon>
        <taxon>Viridiplantae</taxon>
        <taxon>Streptophyta</taxon>
        <taxon>Embryophyta</taxon>
        <taxon>Tracheophyta</taxon>
        <taxon>Spermatophyta</taxon>
        <taxon>Magnoliopsida</taxon>
        <taxon>eudicotyledons</taxon>
        <taxon>Gunneridae</taxon>
        <taxon>Pentapetalae</taxon>
        <taxon>asterids</taxon>
        <taxon>lamiids</taxon>
        <taxon>Lamiales</taxon>
        <taxon>Oleaceae</taxon>
        <taxon>Forsythieae</taxon>
        <taxon>Abeliophyllum</taxon>
    </lineage>
</organism>
<comment type="similarity">
    <text evidence="1">Belongs to the FHY3/FAR1 family.</text>
</comment>
<comment type="caution">
    <text evidence="3">The sequence shown here is derived from an EMBL/GenBank/DDBJ whole genome shotgun (WGS) entry which is preliminary data.</text>
</comment>
<gene>
    <name evidence="3" type="ORF">Adt_24186</name>
</gene>
<evidence type="ECO:0000256" key="2">
    <source>
        <dbReference type="SAM" id="MobiDB-lite"/>
    </source>
</evidence>
<protein>
    <recommendedName>
        <fullName evidence="1">Protein FAR1-RELATED SEQUENCE</fullName>
    </recommendedName>
</protein>
<dbReference type="GO" id="GO:0008270">
    <property type="term" value="F:zinc ion binding"/>
    <property type="evidence" value="ECO:0007669"/>
    <property type="project" value="UniProtKB-UniRule"/>
</dbReference>
<evidence type="ECO:0000313" key="3">
    <source>
        <dbReference type="EMBL" id="KAL2498636.1"/>
    </source>
</evidence>
<reference evidence="4" key="1">
    <citation type="submission" date="2024-07" db="EMBL/GenBank/DDBJ databases">
        <title>Two chromosome-level genome assemblies of Korean endemic species Abeliophyllum distichum and Forsythia ovata (Oleaceae).</title>
        <authorList>
            <person name="Jang H."/>
        </authorList>
    </citation>
    <scope>NUCLEOTIDE SEQUENCE [LARGE SCALE GENOMIC DNA]</scope>
</reference>
<keyword evidence="1" id="KW-0862">Zinc</keyword>